<sequence>MDITKSIYIYGSSGHGLVCADVARNLGYEKIIFLDDNKGLKYHSNLEKHDMFIAIGANSIREKLFKKAKEDGFRLVNLIHKSAIISPSAFLDDEGVLIMPNVVINAKASIAKGVILNTACVIEHECFVDEFSHISVGAKLTGNVKIGKRCFLGVNSSVIPCMSLNDDITLGAGAVVVKNLTSKGIYAGVPAKKIKEVK</sequence>
<feature type="domain" description="PglD N-terminal" evidence="4">
    <location>
        <begin position="7"/>
        <end position="67"/>
    </location>
</feature>
<dbReference type="GO" id="GO:0016746">
    <property type="term" value="F:acyltransferase activity"/>
    <property type="evidence" value="ECO:0007669"/>
    <property type="project" value="UniProtKB-KW"/>
</dbReference>
<feature type="binding site" evidence="3">
    <location>
        <begin position="13"/>
        <end position="15"/>
    </location>
    <ligand>
        <name>substrate</name>
    </ligand>
</feature>
<dbReference type="HOGENOM" id="CLU_081811_2_3_7"/>
<accession>A0A0A8HXY2</accession>
<feature type="binding site" evidence="3">
    <location>
        <begin position="35"/>
        <end position="36"/>
    </location>
    <ligand>
        <name>substrate</name>
    </ligand>
</feature>
<dbReference type="InterPro" id="IPR050179">
    <property type="entry name" value="Trans_hexapeptide_repeat"/>
</dbReference>
<dbReference type="InterPro" id="IPR020019">
    <property type="entry name" value="AcTrfase_PglD-like"/>
</dbReference>
<protein>
    <submittedName>
        <fullName evidence="5">UDP-4-amino-4, 6-dideoxy-alpha-D-N-acetyl-D-glucosamine N-acetyltransferase</fullName>
        <ecNumber evidence="5">2.3.1.203</ecNumber>
    </submittedName>
</protein>
<dbReference type="OrthoDB" id="9801456at2"/>
<evidence type="ECO:0000259" key="4">
    <source>
        <dbReference type="Pfam" id="PF17836"/>
    </source>
</evidence>
<evidence type="ECO:0000256" key="1">
    <source>
        <dbReference type="ARBA" id="ARBA00007274"/>
    </source>
</evidence>
<dbReference type="SUPFAM" id="SSF51161">
    <property type="entry name" value="Trimeric LpxA-like enzymes"/>
    <property type="match status" value="1"/>
</dbReference>
<dbReference type="InterPro" id="IPR041561">
    <property type="entry name" value="PglD_N"/>
</dbReference>
<gene>
    <name evidence="5" type="primary">pglD</name>
    <name evidence="5" type="ORF">UPTC3659_1476</name>
</gene>
<feature type="binding site" evidence="3">
    <location>
        <position position="56"/>
    </location>
    <ligand>
        <name>substrate</name>
    </ligand>
</feature>
<organism evidence="5 6">
    <name type="scientific">Campylobacter lari NCTC 11845</name>
    <dbReference type="NCBI Taxonomy" id="1388749"/>
    <lineage>
        <taxon>Bacteria</taxon>
        <taxon>Pseudomonadati</taxon>
        <taxon>Campylobacterota</taxon>
        <taxon>Epsilonproteobacteria</taxon>
        <taxon>Campylobacterales</taxon>
        <taxon>Campylobacteraceae</taxon>
        <taxon>Campylobacter</taxon>
    </lineage>
</organism>
<name>A0A0A8HXY2_CAMLA</name>
<feature type="site" description="Increases basicity of active site His" evidence="2">
    <location>
        <position position="125"/>
    </location>
</feature>
<evidence type="ECO:0000313" key="5">
    <source>
        <dbReference type="EMBL" id="AJD02306.1"/>
    </source>
</evidence>
<dbReference type="EMBL" id="CP007775">
    <property type="protein sequence ID" value="AJD02306.1"/>
    <property type="molecule type" value="Genomic_DNA"/>
</dbReference>
<dbReference type="Gene3D" id="2.160.10.10">
    <property type="entry name" value="Hexapeptide repeat proteins"/>
    <property type="match status" value="1"/>
</dbReference>
<reference evidence="5 6" key="1">
    <citation type="journal article" date="2014" name="Genome Biol. Evol.">
        <title>Comparative Genomics of the Campylobacter lari Group.</title>
        <authorList>
            <person name="Miller W.G."/>
            <person name="Yee E."/>
            <person name="Chapman M.H."/>
            <person name="Smith T.P."/>
            <person name="Bono J.L."/>
            <person name="Huynh S."/>
            <person name="Parker C.T."/>
            <person name="Vandamme P."/>
            <person name="Luong K."/>
            <person name="Korlach J."/>
        </authorList>
    </citation>
    <scope>NUCLEOTIDE SEQUENCE [LARGE SCALE GENOMIC DNA]</scope>
    <source>
        <strain evidence="6">RM3659</strain>
    </source>
</reference>
<feature type="binding site" evidence="3">
    <location>
        <position position="133"/>
    </location>
    <ligand>
        <name>acetyl-CoA</name>
        <dbReference type="ChEBI" id="CHEBI:57288"/>
    </ligand>
</feature>
<dbReference type="PANTHER" id="PTHR43300:SF7">
    <property type="entry name" value="UDP-N-ACETYLBACILLOSAMINE N-ACETYLTRANSFERASE"/>
    <property type="match status" value="1"/>
</dbReference>
<dbReference type="EC" id="2.3.1.203" evidence="5"/>
<dbReference type="PANTHER" id="PTHR43300">
    <property type="entry name" value="ACETYLTRANSFERASE"/>
    <property type="match status" value="1"/>
</dbReference>
<dbReference type="Gene3D" id="3.40.50.20">
    <property type="match status" value="1"/>
</dbReference>
<dbReference type="Pfam" id="PF14602">
    <property type="entry name" value="Hexapep_2"/>
    <property type="match status" value="1"/>
</dbReference>
<evidence type="ECO:0000313" key="6">
    <source>
        <dbReference type="Proteomes" id="UP000031130"/>
    </source>
</evidence>
<dbReference type="KEGG" id="cln:UPTC3659_1476"/>
<dbReference type="NCBIfam" id="TIGR03570">
    <property type="entry name" value="NeuD_NnaD"/>
    <property type="match status" value="1"/>
</dbReference>
<comment type="similarity">
    <text evidence="1">Belongs to the transferase hexapeptide repeat family.</text>
</comment>
<dbReference type="RefSeq" id="WP_039626891.1">
    <property type="nucleotide sequence ID" value="NZ_CP007775.1"/>
</dbReference>
<dbReference type="Pfam" id="PF17836">
    <property type="entry name" value="PglD_N"/>
    <property type="match status" value="1"/>
</dbReference>
<evidence type="ECO:0000256" key="2">
    <source>
        <dbReference type="PIRSR" id="PIRSR620019-1"/>
    </source>
</evidence>
<dbReference type="InterPro" id="IPR011004">
    <property type="entry name" value="Trimer_LpxA-like_sf"/>
</dbReference>
<feature type="active site" description="Proton acceptor" evidence="2">
    <location>
        <position position="124"/>
    </location>
</feature>
<proteinExistence type="inferred from homology"/>
<evidence type="ECO:0000256" key="3">
    <source>
        <dbReference type="PIRSR" id="PIRSR620019-2"/>
    </source>
</evidence>
<dbReference type="CDD" id="cd03360">
    <property type="entry name" value="LbH_AT_putative"/>
    <property type="match status" value="1"/>
</dbReference>
<dbReference type="AlphaFoldDB" id="A0A0A8HXY2"/>
<keyword evidence="5" id="KW-0012">Acyltransferase</keyword>
<dbReference type="InterPro" id="IPR001451">
    <property type="entry name" value="Hexapep"/>
</dbReference>
<dbReference type="Proteomes" id="UP000031130">
    <property type="component" value="Chromosome"/>
</dbReference>
<keyword evidence="5" id="KW-0808">Transferase</keyword>